<dbReference type="InterPro" id="IPR035439">
    <property type="entry name" value="UPF0145_dom_sf"/>
</dbReference>
<feature type="compositionally biased region" description="Pro residues" evidence="3">
    <location>
        <begin position="145"/>
        <end position="162"/>
    </location>
</feature>
<protein>
    <recommendedName>
        <fullName evidence="2">UPF0145 protein F8O05_08935</fullName>
    </recommendedName>
</protein>
<organism evidence="4 5">
    <name type="scientific">Gulosibacter chungangensis</name>
    <dbReference type="NCBI Taxonomy" id="979746"/>
    <lineage>
        <taxon>Bacteria</taxon>
        <taxon>Bacillati</taxon>
        <taxon>Actinomycetota</taxon>
        <taxon>Actinomycetes</taxon>
        <taxon>Micrococcales</taxon>
        <taxon>Microbacteriaceae</taxon>
        <taxon>Gulosibacter</taxon>
    </lineage>
</organism>
<dbReference type="PANTHER" id="PTHR34068">
    <property type="entry name" value="UPF0145 PROTEIN YBJQ"/>
    <property type="match status" value="1"/>
</dbReference>
<evidence type="ECO:0000256" key="3">
    <source>
        <dbReference type="SAM" id="MobiDB-lite"/>
    </source>
</evidence>
<keyword evidence="5" id="KW-1185">Reference proteome</keyword>
<proteinExistence type="inferred from homology"/>
<dbReference type="Pfam" id="PF01906">
    <property type="entry name" value="YbjQ_1"/>
    <property type="match status" value="1"/>
</dbReference>
<accession>A0A7J5B9Z5</accession>
<evidence type="ECO:0000313" key="4">
    <source>
        <dbReference type="EMBL" id="KAB1642588.1"/>
    </source>
</evidence>
<dbReference type="HAMAP" id="MF_00338">
    <property type="entry name" value="UPF0145"/>
    <property type="match status" value="1"/>
</dbReference>
<evidence type="ECO:0000256" key="1">
    <source>
        <dbReference type="ARBA" id="ARBA00010751"/>
    </source>
</evidence>
<dbReference type="AlphaFoldDB" id="A0A7J5B9Z5"/>
<dbReference type="Gene3D" id="3.30.110.70">
    <property type="entry name" value="Hypothetical protein apc22750. Chain B"/>
    <property type="match status" value="1"/>
</dbReference>
<sequence length="162" mass="17571">MIIVTTNEIPGFRILAVQGEVMGLTVRSRDFGSSWVAGFKSIGGGEITQFTSLLYESRQEVMGRMVAEAQQRGSNAIIAMRFDTSEIAGQWTEVCAYGTAVIVQALGPDDEGSTPQSIDLWRRDQQMRQPQQQFAAPSDFVPRSMPGPGPTVPGPTPPGPNR</sequence>
<name>A0A7J5B9Z5_9MICO</name>
<reference evidence="4 5" key="1">
    <citation type="submission" date="2019-09" db="EMBL/GenBank/DDBJ databases">
        <title>Phylogeny of genus Pseudoclavibacter and closely related genus.</title>
        <authorList>
            <person name="Li Y."/>
        </authorList>
    </citation>
    <scope>NUCLEOTIDE SEQUENCE [LARGE SCALE GENOMIC DNA]</scope>
    <source>
        <strain evidence="4 5">KCTC 13959</strain>
    </source>
</reference>
<comment type="caution">
    <text evidence="4">The sequence shown here is derived from an EMBL/GenBank/DDBJ whole genome shotgun (WGS) entry which is preliminary data.</text>
</comment>
<dbReference type="RefSeq" id="WP_158052391.1">
    <property type="nucleotide sequence ID" value="NZ_WBKB01000005.1"/>
</dbReference>
<comment type="similarity">
    <text evidence="1 2">Belongs to the UPF0145 family.</text>
</comment>
<feature type="region of interest" description="Disordered" evidence="3">
    <location>
        <begin position="107"/>
        <end position="162"/>
    </location>
</feature>
<dbReference type="EMBL" id="WBKB01000005">
    <property type="protein sequence ID" value="KAB1642588.1"/>
    <property type="molecule type" value="Genomic_DNA"/>
</dbReference>
<evidence type="ECO:0000256" key="2">
    <source>
        <dbReference type="HAMAP-Rule" id="MF_00338"/>
    </source>
</evidence>
<dbReference type="SUPFAM" id="SSF117782">
    <property type="entry name" value="YbjQ-like"/>
    <property type="match status" value="1"/>
</dbReference>
<dbReference type="Proteomes" id="UP000433493">
    <property type="component" value="Unassembled WGS sequence"/>
</dbReference>
<dbReference type="PANTHER" id="PTHR34068:SF2">
    <property type="entry name" value="UPF0145 PROTEIN SCO3412"/>
    <property type="match status" value="1"/>
</dbReference>
<dbReference type="OrthoDB" id="9796448at2"/>
<gene>
    <name evidence="4" type="ORF">F8O05_08935</name>
</gene>
<evidence type="ECO:0000313" key="5">
    <source>
        <dbReference type="Proteomes" id="UP000433493"/>
    </source>
</evidence>
<dbReference type="InterPro" id="IPR002765">
    <property type="entry name" value="UPF0145_YbjQ-like"/>
</dbReference>